<organism evidence="2 3">
    <name type="scientific">Pseudoduganella albidiflava</name>
    <dbReference type="NCBI Taxonomy" id="321983"/>
    <lineage>
        <taxon>Bacteria</taxon>
        <taxon>Pseudomonadati</taxon>
        <taxon>Pseudomonadota</taxon>
        <taxon>Betaproteobacteria</taxon>
        <taxon>Burkholderiales</taxon>
        <taxon>Oxalobacteraceae</taxon>
        <taxon>Telluria group</taxon>
        <taxon>Pseudoduganella</taxon>
    </lineage>
</organism>
<evidence type="ECO:0008006" key="4">
    <source>
        <dbReference type="Google" id="ProtNLM"/>
    </source>
</evidence>
<name>A0ABX5RVM9_9BURK</name>
<feature type="signal peptide" evidence="1">
    <location>
        <begin position="1"/>
        <end position="25"/>
    </location>
</feature>
<sequence>MKTFKSVVWSGSLALLFTSPLPAFSQDICAEECLPKRWVYWHGSLLKKNDANVVEPIDMVAFEKLLKRAKDAGYNGVAMAGGSYGSYVQLLDGYYQGKLTDVLEQAMEISTRVGIELIPVGANPELVSFKRPDLREAFPTTTTYTVPPGADKAVVRTGRGNLIQNPGFDIAGNTDWKFDGPAEGQHGGGALETISGEPVFKLTAKLNPPPVPGPGKHNMTRLFQRVALDPNTAYRLTFNVRSDVFDDPGLLKLQILTESQDTLPVYARGGLGHGTNDQGEFLQYSNTELFKPDAAWRTFNIQFNSGNAVKDGKVPVNIYFGTWDLAKSESSVYIDNVSLREIGVSHDVVRGDKNDLVVTNEAGTVTFTTDDYKLGDHAGGDYAGKALELKSAGIKSQKTLKVKWRQSGEHIFGGGVPGIACPNGDFFDIQNAQWRKIDELFSLQSNKYYKPRYFLYYDEIRIMNWERQIAACPTVSAADYLHHMVRGVQNEVATGEYVETLVWNDMFDPYMNAIPAYYKVNGALFDVACTSSSTDQRCKRYNAQRPYPLYPSTIIVNWTAKNATTDTTEVIVTQKRRDSLAYFRDFRQVIALYYNDDANLTSWLEALNTSTVPLAIEGVMYTTFKQDHGAIEEVAQRIKCSPALGKRWPTASRGICKSVN</sequence>
<dbReference type="EMBL" id="CP036401">
    <property type="protein sequence ID" value="QBI02006.1"/>
    <property type="molecule type" value="Genomic_DNA"/>
</dbReference>
<evidence type="ECO:0000256" key="1">
    <source>
        <dbReference type="SAM" id="SignalP"/>
    </source>
</evidence>
<dbReference type="Proteomes" id="UP000292307">
    <property type="component" value="Chromosome"/>
</dbReference>
<proteinExistence type="predicted"/>
<dbReference type="SUPFAM" id="SSF49785">
    <property type="entry name" value="Galactose-binding domain-like"/>
    <property type="match status" value="1"/>
</dbReference>
<protein>
    <recommendedName>
        <fullName evidence="4">CBM-cenC domain-containing protein</fullName>
    </recommendedName>
</protein>
<dbReference type="InterPro" id="IPR008979">
    <property type="entry name" value="Galactose-bd-like_sf"/>
</dbReference>
<keyword evidence="1" id="KW-0732">Signal</keyword>
<evidence type="ECO:0000313" key="3">
    <source>
        <dbReference type="Proteomes" id="UP000292307"/>
    </source>
</evidence>
<reference evidence="2 3" key="1">
    <citation type="submission" date="2019-02" db="EMBL/GenBank/DDBJ databases">
        <title>Draft Genome Sequences of Six Type Strains of the Genus Massilia.</title>
        <authorList>
            <person name="Miess H."/>
            <person name="Frediansyhah A."/>
            <person name="Gross H."/>
        </authorList>
    </citation>
    <scope>NUCLEOTIDE SEQUENCE [LARGE SCALE GENOMIC DNA]</scope>
    <source>
        <strain evidence="2 3">DSM 17472</strain>
    </source>
</reference>
<gene>
    <name evidence="2" type="ORF">EYF70_14945</name>
</gene>
<feature type="chain" id="PRO_5046090767" description="CBM-cenC domain-containing protein" evidence="1">
    <location>
        <begin position="26"/>
        <end position="660"/>
    </location>
</feature>
<dbReference type="Gene3D" id="2.60.120.260">
    <property type="entry name" value="Galactose-binding domain-like"/>
    <property type="match status" value="1"/>
</dbReference>
<keyword evidence="3" id="KW-1185">Reference proteome</keyword>
<accession>A0ABX5RVM9</accession>
<evidence type="ECO:0000313" key="2">
    <source>
        <dbReference type="EMBL" id="QBI02006.1"/>
    </source>
</evidence>
<dbReference type="RefSeq" id="WP_131146124.1">
    <property type="nucleotide sequence ID" value="NZ_BMWV01000004.1"/>
</dbReference>